<protein>
    <recommendedName>
        <fullName evidence="3">Flagellar protein FlgN</fullName>
    </recommendedName>
</protein>
<dbReference type="Proteomes" id="UP001161405">
    <property type="component" value="Unassembled WGS sequence"/>
</dbReference>
<evidence type="ECO:0000313" key="2">
    <source>
        <dbReference type="Proteomes" id="UP001161405"/>
    </source>
</evidence>
<organism evidence="1 2">
    <name type="scientific">Maritalea porphyrae</name>
    <dbReference type="NCBI Taxonomy" id="880732"/>
    <lineage>
        <taxon>Bacteria</taxon>
        <taxon>Pseudomonadati</taxon>
        <taxon>Pseudomonadota</taxon>
        <taxon>Alphaproteobacteria</taxon>
        <taxon>Hyphomicrobiales</taxon>
        <taxon>Devosiaceae</taxon>
        <taxon>Maritalea</taxon>
    </lineage>
</organism>
<accession>A0ABQ5UVY1</accession>
<gene>
    <name evidence="1" type="ORF">GCM10007879_30910</name>
</gene>
<evidence type="ECO:0008006" key="3">
    <source>
        <dbReference type="Google" id="ProtNLM"/>
    </source>
</evidence>
<sequence length="145" mass="15114">MPENPEQVCADADVALRALVDVTNNETTLLRAGKLVEASELAAEKAELAQKYVGLARSIQANAAEIKKQAPHLLQKLQQGQTALATQMAENLRVLATAKSLTEEIVSSVANQLGQSSQTAAYGNTGRGTAGQAASVKGVSINTTL</sequence>
<proteinExistence type="predicted"/>
<name>A0ABQ5UVY1_9HYPH</name>
<comment type="caution">
    <text evidence="1">The sequence shown here is derived from an EMBL/GenBank/DDBJ whole genome shotgun (WGS) entry which is preliminary data.</text>
</comment>
<keyword evidence="2" id="KW-1185">Reference proteome</keyword>
<reference evidence="1" key="2">
    <citation type="submission" date="2023-01" db="EMBL/GenBank/DDBJ databases">
        <title>Draft genome sequence of Maritalea porphyrae strain NBRC 107169.</title>
        <authorList>
            <person name="Sun Q."/>
            <person name="Mori K."/>
        </authorList>
    </citation>
    <scope>NUCLEOTIDE SEQUENCE</scope>
    <source>
        <strain evidence="1">NBRC 107169</strain>
    </source>
</reference>
<dbReference type="EMBL" id="BSNI01000002">
    <property type="protein sequence ID" value="GLQ18842.1"/>
    <property type="molecule type" value="Genomic_DNA"/>
</dbReference>
<evidence type="ECO:0000313" key="1">
    <source>
        <dbReference type="EMBL" id="GLQ18842.1"/>
    </source>
</evidence>
<reference evidence="1" key="1">
    <citation type="journal article" date="2014" name="Int. J. Syst. Evol. Microbiol.">
        <title>Complete genome of a new Firmicutes species belonging to the dominant human colonic microbiota ('Ruminococcus bicirculans') reveals two chromosomes and a selective capacity to utilize plant glucans.</title>
        <authorList>
            <consortium name="NISC Comparative Sequencing Program"/>
            <person name="Wegmann U."/>
            <person name="Louis P."/>
            <person name="Goesmann A."/>
            <person name="Henrissat B."/>
            <person name="Duncan S.H."/>
            <person name="Flint H.J."/>
        </authorList>
    </citation>
    <scope>NUCLEOTIDE SEQUENCE</scope>
    <source>
        <strain evidence="1">NBRC 107169</strain>
    </source>
</reference>